<accession>A0A806KLN3</accession>
<sequence>MSPKDLKEFDFDFDFDFKYFDLYFILKRRIIMIDISNKWVLITGASRGIGRQISMAMAEKGCNLILHSRKKENTDAIKAELSSRKIKLLQVEAELSDIDQVRKLADEAQSLSGGLDILYNNAAIMTQYRADFYAAVEDEYVQSFKVNTIAPITLCNMIIPAMIKKGFGRVVNVTSGIKNEPQLMPYAASKAALDKYVYDMAPHLTGTGVLMNLMDPGWLRTDLGGPNAPNPVESVLPGALVPVLLDDGTCGKFFHAQDYRKD</sequence>
<dbReference type="CDD" id="cd05233">
    <property type="entry name" value="SDR_c"/>
    <property type="match status" value="1"/>
</dbReference>
<dbReference type="EMBL" id="JQ844283">
    <property type="protein sequence ID" value="AGS54242.1"/>
    <property type="molecule type" value="Genomic_DNA"/>
</dbReference>
<dbReference type="PANTHER" id="PTHR44196:SF1">
    <property type="entry name" value="DEHYDROGENASE_REDUCTASE SDR FAMILY MEMBER 7B"/>
    <property type="match status" value="1"/>
</dbReference>
<comment type="similarity">
    <text evidence="1 3">Belongs to the short-chain dehydrogenases/reductases (SDR) family.</text>
</comment>
<dbReference type="EC" id="1.1.1.100" evidence="4"/>
<dbReference type="PANTHER" id="PTHR44196">
    <property type="entry name" value="DEHYDROGENASE/REDUCTASE SDR FAMILY MEMBER 7B"/>
    <property type="match status" value="1"/>
</dbReference>
<protein>
    <submittedName>
        <fullName evidence="4">3-oxoacyl-[acyl-carrier protein] reductase</fullName>
        <ecNumber evidence="4">1.1.1.100</ecNumber>
    </submittedName>
</protein>
<dbReference type="InterPro" id="IPR036291">
    <property type="entry name" value="NAD(P)-bd_dom_sf"/>
</dbReference>
<evidence type="ECO:0000256" key="3">
    <source>
        <dbReference type="RuleBase" id="RU000363"/>
    </source>
</evidence>
<dbReference type="Pfam" id="PF00106">
    <property type="entry name" value="adh_short"/>
    <property type="match status" value="1"/>
</dbReference>
<dbReference type="GO" id="GO:0004316">
    <property type="term" value="F:3-oxoacyl-[acyl-carrier-protein] reductase (NADPH) activity"/>
    <property type="evidence" value="ECO:0007669"/>
    <property type="project" value="UniProtKB-EC"/>
</dbReference>
<proteinExistence type="inferred from homology"/>
<dbReference type="Gene3D" id="3.40.50.720">
    <property type="entry name" value="NAD(P)-binding Rossmann-like Domain"/>
    <property type="match status" value="1"/>
</dbReference>
<evidence type="ECO:0000256" key="1">
    <source>
        <dbReference type="ARBA" id="ARBA00006484"/>
    </source>
</evidence>
<evidence type="ECO:0000313" key="4">
    <source>
        <dbReference type="EMBL" id="AGS54242.1"/>
    </source>
</evidence>
<dbReference type="PRINTS" id="PR00081">
    <property type="entry name" value="GDHRDH"/>
</dbReference>
<dbReference type="InterPro" id="IPR002347">
    <property type="entry name" value="SDR_fam"/>
</dbReference>
<dbReference type="PRINTS" id="PR00080">
    <property type="entry name" value="SDRFAMILY"/>
</dbReference>
<dbReference type="GO" id="GO:0016020">
    <property type="term" value="C:membrane"/>
    <property type="evidence" value="ECO:0007669"/>
    <property type="project" value="TreeGrafter"/>
</dbReference>
<dbReference type="AlphaFoldDB" id="A0A806KLN3"/>
<name>A0A806KLN3_9BACT</name>
<organism evidence="4">
    <name type="scientific">uncultured bacterium contig00166</name>
    <dbReference type="NCBI Taxonomy" id="1181595"/>
    <lineage>
        <taxon>Bacteria</taxon>
        <taxon>environmental samples</taxon>
    </lineage>
</organism>
<keyword evidence="2 4" id="KW-0560">Oxidoreductase</keyword>
<evidence type="ECO:0000256" key="2">
    <source>
        <dbReference type="ARBA" id="ARBA00023002"/>
    </source>
</evidence>
<dbReference type="SUPFAM" id="SSF51735">
    <property type="entry name" value="NAD(P)-binding Rossmann-fold domains"/>
    <property type="match status" value="1"/>
</dbReference>
<reference evidence="4" key="1">
    <citation type="submission" date="2012-03" db="EMBL/GenBank/DDBJ databases">
        <title>Functional metagenomics reveals considerable lignocellulase gene clusters in the gut microbiome of a wood-feeding higher termite.</title>
        <authorList>
            <person name="Liu N."/>
        </authorList>
    </citation>
    <scope>NUCLEOTIDE SEQUENCE</scope>
</reference>